<feature type="transmembrane region" description="Helical" evidence="1">
    <location>
        <begin position="238"/>
        <end position="259"/>
    </location>
</feature>
<feature type="transmembrane region" description="Helical" evidence="1">
    <location>
        <begin position="130"/>
        <end position="158"/>
    </location>
</feature>
<feature type="transmembrane region" description="Helical" evidence="1">
    <location>
        <begin position="200"/>
        <end position="218"/>
    </location>
</feature>
<evidence type="ECO:0000256" key="1">
    <source>
        <dbReference type="SAM" id="Phobius"/>
    </source>
</evidence>
<proteinExistence type="predicted"/>
<keyword evidence="1" id="KW-1133">Transmembrane helix</keyword>
<dbReference type="GO" id="GO:0016020">
    <property type="term" value="C:membrane"/>
    <property type="evidence" value="ECO:0007669"/>
    <property type="project" value="TreeGrafter"/>
</dbReference>
<evidence type="ECO:0000313" key="2">
    <source>
        <dbReference type="EMBL" id="CDW71978.1"/>
    </source>
</evidence>
<name>A0A077ZPZ9_STYLE</name>
<feature type="transmembrane region" description="Helical" evidence="1">
    <location>
        <begin position="37"/>
        <end position="55"/>
    </location>
</feature>
<protein>
    <submittedName>
        <fullName evidence="2">Uncharacterized protein</fullName>
    </submittedName>
</protein>
<accession>A0A077ZPZ9</accession>
<keyword evidence="1" id="KW-0472">Membrane</keyword>
<dbReference type="EMBL" id="CCKQ01000883">
    <property type="protein sequence ID" value="CDW71978.1"/>
    <property type="molecule type" value="Genomic_DNA"/>
</dbReference>
<keyword evidence="3" id="KW-1185">Reference proteome</keyword>
<reference evidence="2 3" key="1">
    <citation type="submission" date="2014-06" db="EMBL/GenBank/DDBJ databases">
        <authorList>
            <person name="Swart Estienne"/>
        </authorList>
    </citation>
    <scope>NUCLEOTIDE SEQUENCE [LARGE SCALE GENOMIC DNA]</scope>
    <source>
        <strain evidence="2 3">130c</strain>
    </source>
</reference>
<organism evidence="2 3">
    <name type="scientific">Stylonychia lemnae</name>
    <name type="common">Ciliate</name>
    <dbReference type="NCBI Taxonomy" id="5949"/>
    <lineage>
        <taxon>Eukaryota</taxon>
        <taxon>Sar</taxon>
        <taxon>Alveolata</taxon>
        <taxon>Ciliophora</taxon>
        <taxon>Intramacronucleata</taxon>
        <taxon>Spirotrichea</taxon>
        <taxon>Stichotrichia</taxon>
        <taxon>Sporadotrichida</taxon>
        <taxon>Oxytrichidae</taxon>
        <taxon>Stylonychinae</taxon>
        <taxon>Stylonychia</taxon>
    </lineage>
</organism>
<dbReference type="PANTHER" id="PTHR12242">
    <property type="entry name" value="OS02G0130600 PROTEIN-RELATED"/>
    <property type="match status" value="1"/>
</dbReference>
<evidence type="ECO:0000313" key="3">
    <source>
        <dbReference type="Proteomes" id="UP000039865"/>
    </source>
</evidence>
<dbReference type="AlphaFoldDB" id="A0A077ZPZ9"/>
<feature type="transmembrane region" description="Helical" evidence="1">
    <location>
        <begin position="178"/>
        <end position="195"/>
    </location>
</feature>
<dbReference type="InParanoid" id="A0A077ZPZ9"/>
<gene>
    <name evidence="2" type="primary">Contig12177.g13011</name>
    <name evidence="2" type="ORF">STYLEM_929</name>
</gene>
<sequence length="308" mass="36684">MELASKKSCGQRIYYFLWLDREHVYNKSTTPAPYCSVNALFSIRLVFFTIVHALFWSGLASELGQFFSFFSTWQLMMQVITFSLLIIVHIFDFYEQKSLEGFVVPNANPYTPTIIGDNELFRLNSRTSKLWKYAIISYEIMAPITIQVTVIFWVFFYIRVDWTQYNMIETVRIYLDNILPLAILILDQIFNAILFSKRHFFFCILALAIFDTLYWLVYYMRNEEYKLQKAYDWDHLDLYIQILIQMSCTLICYFVMYVISQTKIKKYSKTANEKRRTIKQRHLRSTGKFNEGSFLTDQDFRGNLVAIS</sequence>
<feature type="transmembrane region" description="Helical" evidence="1">
    <location>
        <begin position="75"/>
        <end position="94"/>
    </location>
</feature>
<keyword evidence="1" id="KW-0812">Transmembrane</keyword>
<dbReference type="Proteomes" id="UP000039865">
    <property type="component" value="Unassembled WGS sequence"/>
</dbReference>